<dbReference type="PANTHER" id="PTHR36040:SF3">
    <property type="entry name" value="OS04G0188500 PROTEIN"/>
    <property type="match status" value="1"/>
</dbReference>
<evidence type="ECO:0000313" key="3">
    <source>
        <dbReference type="EMBL" id="TQE13110.1"/>
    </source>
</evidence>
<keyword evidence="2" id="KW-0732">Signal</keyword>
<sequence>MKVMALLFVVVMASSCLAAPRRAMLGGMYGQEQLQYHRVEGGKAMEKSSAKYTGSSLNSHNINNHHNIPRQFYDPSGGDGGDDDNG</sequence>
<evidence type="ECO:0000256" key="1">
    <source>
        <dbReference type="SAM" id="MobiDB-lite"/>
    </source>
</evidence>
<dbReference type="PANTHER" id="PTHR36040">
    <property type="entry name" value="OS04G0188500 PROTEIN"/>
    <property type="match status" value="1"/>
</dbReference>
<keyword evidence="4" id="KW-1185">Reference proteome</keyword>
<dbReference type="AlphaFoldDB" id="A0A540NRC5"/>
<organism evidence="3 4">
    <name type="scientific">Malus baccata</name>
    <name type="common">Siberian crab apple</name>
    <name type="synonym">Pyrus baccata</name>
    <dbReference type="NCBI Taxonomy" id="106549"/>
    <lineage>
        <taxon>Eukaryota</taxon>
        <taxon>Viridiplantae</taxon>
        <taxon>Streptophyta</taxon>
        <taxon>Embryophyta</taxon>
        <taxon>Tracheophyta</taxon>
        <taxon>Spermatophyta</taxon>
        <taxon>Magnoliopsida</taxon>
        <taxon>eudicotyledons</taxon>
        <taxon>Gunneridae</taxon>
        <taxon>Pentapetalae</taxon>
        <taxon>rosids</taxon>
        <taxon>fabids</taxon>
        <taxon>Rosales</taxon>
        <taxon>Rosaceae</taxon>
        <taxon>Amygdaloideae</taxon>
        <taxon>Maleae</taxon>
        <taxon>Malus</taxon>
    </lineage>
</organism>
<reference evidence="3 4" key="1">
    <citation type="journal article" date="2019" name="G3 (Bethesda)">
        <title>Sequencing of a Wild Apple (Malus baccata) Genome Unravels the Differences Between Cultivated and Wild Apple Species Regarding Disease Resistance and Cold Tolerance.</title>
        <authorList>
            <person name="Chen X."/>
        </authorList>
    </citation>
    <scope>NUCLEOTIDE SEQUENCE [LARGE SCALE GENOMIC DNA]</scope>
    <source>
        <strain evidence="4">cv. Shandingzi</strain>
        <tissue evidence="3">Leaves</tissue>
    </source>
</reference>
<dbReference type="PROSITE" id="PS51257">
    <property type="entry name" value="PROKAR_LIPOPROTEIN"/>
    <property type="match status" value="1"/>
</dbReference>
<feature type="signal peptide" evidence="2">
    <location>
        <begin position="1"/>
        <end position="18"/>
    </location>
</feature>
<feature type="compositionally biased region" description="Low complexity" evidence="1">
    <location>
        <begin position="55"/>
        <end position="66"/>
    </location>
</feature>
<dbReference type="Proteomes" id="UP000315295">
    <property type="component" value="Unassembled WGS sequence"/>
</dbReference>
<accession>A0A540NRC5</accession>
<proteinExistence type="predicted"/>
<evidence type="ECO:0000313" key="4">
    <source>
        <dbReference type="Proteomes" id="UP000315295"/>
    </source>
</evidence>
<protein>
    <submittedName>
        <fullName evidence="3">Uncharacterized protein</fullName>
    </submittedName>
</protein>
<evidence type="ECO:0000256" key="2">
    <source>
        <dbReference type="SAM" id="SignalP"/>
    </source>
</evidence>
<feature type="chain" id="PRO_5022101923" evidence="2">
    <location>
        <begin position="19"/>
        <end position="86"/>
    </location>
</feature>
<feature type="region of interest" description="Disordered" evidence="1">
    <location>
        <begin position="45"/>
        <end position="86"/>
    </location>
</feature>
<comment type="caution">
    <text evidence="3">The sequence shown here is derived from an EMBL/GenBank/DDBJ whole genome shotgun (WGS) entry which is preliminary data.</text>
</comment>
<gene>
    <name evidence="3" type="ORF">C1H46_001194</name>
</gene>
<dbReference type="EMBL" id="VIEB01000013">
    <property type="protein sequence ID" value="TQE13110.1"/>
    <property type="molecule type" value="Genomic_DNA"/>
</dbReference>
<name>A0A540NRC5_MALBA</name>